<evidence type="ECO:0000313" key="2">
    <source>
        <dbReference type="EMBL" id="RIB21993.1"/>
    </source>
</evidence>
<keyword evidence="3" id="KW-1185">Reference proteome</keyword>
<reference evidence="2 3" key="1">
    <citation type="submission" date="2018-06" db="EMBL/GenBank/DDBJ databases">
        <title>Comparative genomics reveals the genomic features of Rhizophagus irregularis, R. cerebriforme, R. diaphanum and Gigaspora rosea, and their symbiotic lifestyle signature.</title>
        <authorList>
            <person name="Morin E."/>
            <person name="San Clemente H."/>
            <person name="Chen E.C.H."/>
            <person name="De La Providencia I."/>
            <person name="Hainaut M."/>
            <person name="Kuo A."/>
            <person name="Kohler A."/>
            <person name="Murat C."/>
            <person name="Tang N."/>
            <person name="Roy S."/>
            <person name="Loubradou J."/>
            <person name="Henrissat B."/>
            <person name="Grigoriev I.V."/>
            <person name="Corradi N."/>
            <person name="Roux C."/>
            <person name="Martin F.M."/>
        </authorList>
    </citation>
    <scope>NUCLEOTIDE SEQUENCE [LARGE SCALE GENOMIC DNA]</scope>
    <source>
        <strain evidence="2 3">DAOM 194757</strain>
    </source>
</reference>
<dbReference type="EMBL" id="QKWP01000330">
    <property type="protein sequence ID" value="RIB21993.1"/>
    <property type="molecule type" value="Genomic_DNA"/>
</dbReference>
<dbReference type="AlphaFoldDB" id="A0A397VQ01"/>
<gene>
    <name evidence="2" type="ORF">C2G38_2175124</name>
</gene>
<dbReference type="Proteomes" id="UP000266673">
    <property type="component" value="Unassembled WGS sequence"/>
</dbReference>
<organism evidence="2 3">
    <name type="scientific">Gigaspora rosea</name>
    <dbReference type="NCBI Taxonomy" id="44941"/>
    <lineage>
        <taxon>Eukaryota</taxon>
        <taxon>Fungi</taxon>
        <taxon>Fungi incertae sedis</taxon>
        <taxon>Mucoromycota</taxon>
        <taxon>Glomeromycotina</taxon>
        <taxon>Glomeromycetes</taxon>
        <taxon>Diversisporales</taxon>
        <taxon>Gigasporaceae</taxon>
        <taxon>Gigaspora</taxon>
    </lineage>
</organism>
<dbReference type="Pfam" id="PF12937">
    <property type="entry name" value="F-box-like"/>
    <property type="match status" value="1"/>
</dbReference>
<dbReference type="InterPro" id="IPR036047">
    <property type="entry name" value="F-box-like_dom_sf"/>
</dbReference>
<evidence type="ECO:0000259" key="1">
    <source>
        <dbReference type="Pfam" id="PF12937"/>
    </source>
</evidence>
<evidence type="ECO:0000313" key="3">
    <source>
        <dbReference type="Proteomes" id="UP000266673"/>
    </source>
</evidence>
<name>A0A397VQ01_9GLOM</name>
<comment type="caution">
    <text evidence="2">The sequence shown here is derived from an EMBL/GenBank/DDBJ whole genome shotgun (WGS) entry which is preliminary data.</text>
</comment>
<dbReference type="Gene3D" id="1.20.1280.50">
    <property type="match status" value="1"/>
</dbReference>
<dbReference type="STRING" id="44941.A0A397VQ01"/>
<protein>
    <recommendedName>
        <fullName evidence="1">F-box domain-containing protein</fullName>
    </recommendedName>
</protein>
<dbReference type="CDD" id="cd09917">
    <property type="entry name" value="F-box_SF"/>
    <property type="match status" value="1"/>
</dbReference>
<dbReference type="OrthoDB" id="2350118at2759"/>
<sequence>MITLPNECYYEIFNNLRHNDNYKDLYSCALVNRQWCRIIIPILWSEPSSHFRDTSLIRICLLTLNVEEQSFLIPFNISLPSHSEPLFEYTSYITSVNELLFDGIKNWLHYNIYSRELENPVKHALITMLLRTGKNLKYFHLDEIILVQ</sequence>
<proteinExistence type="predicted"/>
<accession>A0A397VQ01</accession>
<feature type="domain" description="F-box" evidence="1">
    <location>
        <begin position="3"/>
        <end position="47"/>
    </location>
</feature>
<dbReference type="SUPFAM" id="SSF81383">
    <property type="entry name" value="F-box domain"/>
    <property type="match status" value="1"/>
</dbReference>
<dbReference type="InterPro" id="IPR001810">
    <property type="entry name" value="F-box_dom"/>
</dbReference>